<gene>
    <name evidence="1" type="ORF">MMKA1_05330</name>
</gene>
<organism evidence="1 2">
    <name type="scientific">Methanococcus maripaludis KA1</name>
    <dbReference type="NCBI Taxonomy" id="637914"/>
    <lineage>
        <taxon>Archaea</taxon>
        <taxon>Methanobacteriati</taxon>
        <taxon>Methanobacteriota</taxon>
        <taxon>Methanomada group</taxon>
        <taxon>Methanococci</taxon>
        <taxon>Methanococcales</taxon>
        <taxon>Methanococcaceae</taxon>
        <taxon>Methanococcus</taxon>
    </lineage>
</organism>
<evidence type="ECO:0000313" key="1">
    <source>
        <dbReference type="EMBL" id="BAP60650.1"/>
    </source>
</evidence>
<protein>
    <submittedName>
        <fullName evidence="1">Uncharacterized protein</fullName>
    </submittedName>
</protein>
<name>A0A2Z5PDU1_METMI</name>
<sequence length="157" mass="18455">MVFLEFVIKKVSPIYHLTAKKIKEHYYDRLGRNGNDENIEGYLKEMSEHLKDLICGIHLIKPIITNDRLRVQQGCFSVYGGKLSKYWDSDDYSEYIHIADMADCDLENSDEILATFIIPANKKKEIREELQRLGIHYGTMFPELDKYGEYLKKKHGY</sequence>
<proteinExistence type="predicted"/>
<accession>A0A2Z5PDU1</accession>
<dbReference type="Proteomes" id="UP000264208">
    <property type="component" value="Chromosome"/>
</dbReference>
<dbReference type="KEGG" id="mmak:MMKA1_05330"/>
<evidence type="ECO:0000313" key="2">
    <source>
        <dbReference type="Proteomes" id="UP000264208"/>
    </source>
</evidence>
<dbReference type="AlphaFoldDB" id="A0A2Z5PDU1"/>
<reference evidence="1 2" key="1">
    <citation type="submission" date="2009-06" db="EMBL/GenBank/DDBJ databases">
        <title>Molecular Evidence for Microbiologically Influenced Corrosion from genome of Methanogen.</title>
        <authorList>
            <person name="Ito N."/>
            <person name="Tsurumaru H."/>
            <person name="Shimizu A."/>
            <person name="Harada T."/>
            <person name="Hosoyama A."/>
            <person name="Horikawa H."/>
            <person name="Wakai S."/>
            <person name="Sasaki K."/>
            <person name="Nishijima K."/>
            <person name="Ataku H."/>
            <person name="Yamazaki J."/>
            <person name="Mise M."/>
            <person name="Yamazaki S."/>
            <person name="Tanikawa S."/>
            <person name="Harayama S."/>
            <person name="Fujita N."/>
        </authorList>
    </citation>
    <scope>NUCLEOTIDE SEQUENCE [LARGE SCALE GENOMIC DNA]</scope>
    <source>
        <strain evidence="2">KA1 ( NBRC 102054)</strain>
    </source>
</reference>
<dbReference type="EMBL" id="AP011526">
    <property type="protein sequence ID" value="BAP60650.1"/>
    <property type="molecule type" value="Genomic_DNA"/>
</dbReference>